<feature type="transmembrane region" description="Helical" evidence="1">
    <location>
        <begin position="31"/>
        <end position="49"/>
    </location>
</feature>
<dbReference type="EMBL" id="BMXG01000023">
    <property type="protein sequence ID" value="GHC10297.1"/>
    <property type="molecule type" value="Genomic_DNA"/>
</dbReference>
<organism evidence="2 3">
    <name type="scientific">Cerasicoccus arenae</name>
    <dbReference type="NCBI Taxonomy" id="424488"/>
    <lineage>
        <taxon>Bacteria</taxon>
        <taxon>Pseudomonadati</taxon>
        <taxon>Verrucomicrobiota</taxon>
        <taxon>Opitutia</taxon>
        <taxon>Puniceicoccales</taxon>
        <taxon>Cerasicoccaceae</taxon>
        <taxon>Cerasicoccus</taxon>
    </lineage>
</organism>
<dbReference type="Proteomes" id="UP000642829">
    <property type="component" value="Unassembled WGS sequence"/>
</dbReference>
<reference evidence="2" key="2">
    <citation type="submission" date="2020-09" db="EMBL/GenBank/DDBJ databases">
        <authorList>
            <person name="Sun Q."/>
            <person name="Kim S."/>
        </authorList>
    </citation>
    <scope>NUCLEOTIDE SEQUENCE</scope>
    <source>
        <strain evidence="2">KCTC 12870</strain>
    </source>
</reference>
<dbReference type="AlphaFoldDB" id="A0A8J3GFB9"/>
<sequence>MELDLRWPLFFFANLLLIALLRLVNDTVSLYGFYFCLPGLLTLLPALHVPPRWGIPLCLATALFYAAPYSEKIAPFLVVYGLGYVIFRQFSSQLRRFRRFQLLTALAAANTLLILIQSALLSPEVGILPYMQRVMVDAMLSAILIYPVGSWFIDLQYGAMQLFGTDPRADAPPQ</sequence>
<evidence type="ECO:0000313" key="2">
    <source>
        <dbReference type="EMBL" id="GHC10297.1"/>
    </source>
</evidence>
<accession>A0A8J3GFB9</accession>
<keyword evidence="1" id="KW-0472">Membrane</keyword>
<feature type="transmembrane region" description="Helical" evidence="1">
    <location>
        <begin position="102"/>
        <end position="122"/>
    </location>
</feature>
<evidence type="ECO:0000256" key="1">
    <source>
        <dbReference type="SAM" id="Phobius"/>
    </source>
</evidence>
<feature type="transmembrane region" description="Helical" evidence="1">
    <location>
        <begin position="6"/>
        <end position="24"/>
    </location>
</feature>
<keyword evidence="1" id="KW-0812">Transmembrane</keyword>
<feature type="transmembrane region" description="Helical" evidence="1">
    <location>
        <begin position="134"/>
        <end position="153"/>
    </location>
</feature>
<protein>
    <submittedName>
        <fullName evidence="2">Uncharacterized protein</fullName>
    </submittedName>
</protein>
<reference evidence="2" key="1">
    <citation type="journal article" date="2014" name="Int. J. Syst. Evol. Microbiol.">
        <title>Complete genome sequence of Corynebacterium casei LMG S-19264T (=DSM 44701T), isolated from a smear-ripened cheese.</title>
        <authorList>
            <consortium name="US DOE Joint Genome Institute (JGI-PGF)"/>
            <person name="Walter F."/>
            <person name="Albersmeier A."/>
            <person name="Kalinowski J."/>
            <person name="Ruckert C."/>
        </authorList>
    </citation>
    <scope>NUCLEOTIDE SEQUENCE</scope>
    <source>
        <strain evidence="2">KCTC 12870</strain>
    </source>
</reference>
<keyword evidence="3" id="KW-1185">Reference proteome</keyword>
<gene>
    <name evidence="2" type="ORF">GCM10007047_29530</name>
</gene>
<comment type="caution">
    <text evidence="2">The sequence shown here is derived from an EMBL/GenBank/DDBJ whole genome shotgun (WGS) entry which is preliminary data.</text>
</comment>
<proteinExistence type="predicted"/>
<name>A0A8J3GFB9_9BACT</name>
<keyword evidence="1" id="KW-1133">Transmembrane helix</keyword>
<feature type="transmembrane region" description="Helical" evidence="1">
    <location>
        <begin position="73"/>
        <end position="90"/>
    </location>
</feature>
<evidence type="ECO:0000313" key="3">
    <source>
        <dbReference type="Proteomes" id="UP000642829"/>
    </source>
</evidence>